<dbReference type="Proteomes" id="UP000887013">
    <property type="component" value="Unassembled WGS sequence"/>
</dbReference>
<comment type="caution">
    <text evidence="1">The sequence shown here is derived from an EMBL/GenBank/DDBJ whole genome shotgun (WGS) entry which is preliminary data.</text>
</comment>
<organism evidence="1 2">
    <name type="scientific">Nephila pilipes</name>
    <name type="common">Giant wood spider</name>
    <name type="synonym">Nephila maculata</name>
    <dbReference type="NCBI Taxonomy" id="299642"/>
    <lineage>
        <taxon>Eukaryota</taxon>
        <taxon>Metazoa</taxon>
        <taxon>Ecdysozoa</taxon>
        <taxon>Arthropoda</taxon>
        <taxon>Chelicerata</taxon>
        <taxon>Arachnida</taxon>
        <taxon>Araneae</taxon>
        <taxon>Araneomorphae</taxon>
        <taxon>Entelegynae</taxon>
        <taxon>Araneoidea</taxon>
        <taxon>Nephilidae</taxon>
        <taxon>Nephila</taxon>
    </lineage>
</organism>
<protein>
    <submittedName>
        <fullName evidence="1">Uncharacterized protein</fullName>
    </submittedName>
</protein>
<evidence type="ECO:0000313" key="2">
    <source>
        <dbReference type="Proteomes" id="UP000887013"/>
    </source>
</evidence>
<keyword evidence="2" id="KW-1185">Reference proteome</keyword>
<evidence type="ECO:0000313" key="1">
    <source>
        <dbReference type="EMBL" id="GFT13140.1"/>
    </source>
</evidence>
<dbReference type="EMBL" id="BMAW01057835">
    <property type="protein sequence ID" value="GFT13140.1"/>
    <property type="molecule type" value="Genomic_DNA"/>
</dbReference>
<name>A0A8X6NHB3_NEPPI</name>
<proteinExistence type="predicted"/>
<dbReference type="AlphaFoldDB" id="A0A8X6NHB3"/>
<gene>
    <name evidence="1" type="ORF">NPIL_200941</name>
</gene>
<reference evidence="1" key="1">
    <citation type="submission" date="2020-08" db="EMBL/GenBank/DDBJ databases">
        <title>Multicomponent nature underlies the extraordinary mechanical properties of spider dragline silk.</title>
        <authorList>
            <person name="Kono N."/>
            <person name="Nakamura H."/>
            <person name="Mori M."/>
            <person name="Yoshida Y."/>
            <person name="Ohtoshi R."/>
            <person name="Malay A.D."/>
            <person name="Moran D.A.P."/>
            <person name="Tomita M."/>
            <person name="Numata K."/>
            <person name="Arakawa K."/>
        </authorList>
    </citation>
    <scope>NUCLEOTIDE SEQUENCE</scope>
</reference>
<accession>A0A8X6NHB3</accession>
<sequence>MYHILEKGHKKSVPKKTPQKYDLMKRMPYNTKCLPFTKKRVSINIYVIKYTLKEKRNRSNALLSRSSRRYNTSEVDLWIPYNYLNAKRNNIPVAKRESAAEKDPKLSFHSEWQSLICL</sequence>